<reference evidence="10 11" key="2">
    <citation type="journal article" date="2011" name="Stand. Genomic Sci.">
        <title>Complete genome sequence of Paludibacter propionicigenes type strain (WB4).</title>
        <authorList>
            <person name="Gronow S."/>
            <person name="Munk C."/>
            <person name="Lapidus A."/>
            <person name="Nolan M."/>
            <person name="Lucas S."/>
            <person name="Hammon N."/>
            <person name="Deshpande S."/>
            <person name="Cheng J.F."/>
            <person name="Tapia R."/>
            <person name="Han C."/>
            <person name="Goodwin L."/>
            <person name="Pitluck S."/>
            <person name="Liolios K."/>
            <person name="Ivanova N."/>
            <person name="Mavromatis K."/>
            <person name="Mikhailova N."/>
            <person name="Pati A."/>
            <person name="Chen A."/>
            <person name="Palaniappan K."/>
            <person name="Land M."/>
            <person name="Hauser L."/>
            <person name="Chang Y.J."/>
            <person name="Jeffries C.D."/>
            <person name="Brambilla E."/>
            <person name="Rohde M."/>
            <person name="Goker M."/>
            <person name="Detter J.C."/>
            <person name="Woyke T."/>
            <person name="Bristow J."/>
            <person name="Eisen J.A."/>
            <person name="Markowitz V."/>
            <person name="Hugenholtz P."/>
            <person name="Kyrpides N.C."/>
            <person name="Klenk H.P."/>
        </authorList>
    </citation>
    <scope>NUCLEOTIDE SEQUENCE [LARGE SCALE GENOMIC DNA]</scope>
    <source>
        <strain evidence="11">DSM 17365 / JCM 13257 / WB4</strain>
    </source>
</reference>
<dbReference type="GO" id="GO:0016020">
    <property type="term" value="C:membrane"/>
    <property type="evidence" value="ECO:0007669"/>
    <property type="project" value="UniProtKB-SubCell"/>
</dbReference>
<sequence>MKQFLKFTLASIVGIFITSLLGVLIFFIVLGAAASSGEKTTVLKSNSIYELDLEGSLVDRSEDNPFSNVLGKALGSSSENSLGLDEVLKNIEKAKNDDNIVGIYLKGGSLSGGIASVKEIRNALIDFKKSGKFIVAYADNYSQKMYYLVSVANKILINPQGMLELKGLSTETMFLKNTLDKLGIEMQIVKVGTFKSAVEPYILTKMSDANRLQVNVFLNSIWNTILKEISASRKIPTEKLNSYADEMMMYQPTEKSKQYNLVDSLVYADQVDSILQKYVKDFKKGDDLVFVKNSAMSKLPDNSKYDKNKVAVIYAIGEITDTEGDEIVARDMVKTINDVAKDSAVKAVVLRVSSPGGSAYASEQIWHALSMLKAKKPLIVSMGDYAASGGYYISCLADKIIAQPNTITGSIGIFGAIPNIKGLNEKLGLTYDGVKTNKMSDGISINRSFTPEERDLMQNYVNRGYELFVKRCAQGRKMKVEQIKAIAEGRVWTGEDAIKIGLVDKIGGLNDAIKLAVDKAKLSSYNLKEYPEKEDFTAKLLKSLTEDVEARVMEAQLGEQYSILKKIKSLDKINGIQARLPYDLNIR</sequence>
<comment type="similarity">
    <text evidence="2">Belongs to the peptidase S49 family.</text>
</comment>
<dbReference type="Gene3D" id="3.90.226.10">
    <property type="entry name" value="2-enoyl-CoA Hydratase, Chain A, domain 1"/>
    <property type="match status" value="3"/>
</dbReference>
<dbReference type="NCBIfam" id="TIGR00705">
    <property type="entry name" value="SppA_67K"/>
    <property type="match status" value="1"/>
</dbReference>
<organism evidence="10 11">
    <name type="scientific">Paludibacter propionicigenes (strain DSM 17365 / JCM 13257 / WB4)</name>
    <dbReference type="NCBI Taxonomy" id="694427"/>
    <lineage>
        <taxon>Bacteria</taxon>
        <taxon>Pseudomonadati</taxon>
        <taxon>Bacteroidota</taxon>
        <taxon>Bacteroidia</taxon>
        <taxon>Bacteroidales</taxon>
        <taxon>Paludibacteraceae</taxon>
        <taxon>Paludibacter</taxon>
    </lineage>
</organism>
<dbReference type="PANTHER" id="PTHR33209">
    <property type="entry name" value="PROTEASE 4"/>
    <property type="match status" value="1"/>
</dbReference>
<dbReference type="CDD" id="cd07018">
    <property type="entry name" value="S49_SppA_67K_type"/>
    <property type="match status" value="1"/>
</dbReference>
<gene>
    <name evidence="10" type="ordered locus">Palpr_2149</name>
</gene>
<dbReference type="AlphaFoldDB" id="E4T6E1"/>
<feature type="active site" description="Nucleophile" evidence="7">
    <location>
        <position position="388"/>
    </location>
</feature>
<evidence type="ECO:0000313" key="11">
    <source>
        <dbReference type="Proteomes" id="UP000008718"/>
    </source>
</evidence>
<dbReference type="SUPFAM" id="SSF52096">
    <property type="entry name" value="ClpP/crotonase"/>
    <property type="match status" value="2"/>
</dbReference>
<dbReference type="PIRSF" id="PIRSF001217">
    <property type="entry name" value="Protease_4_SppA"/>
    <property type="match status" value="1"/>
</dbReference>
<dbReference type="OrthoDB" id="9764363at2"/>
<keyword evidence="6 8" id="KW-0472">Membrane</keyword>
<name>E4T6E1_PALPW</name>
<protein>
    <submittedName>
        <fullName evidence="10">Signal peptide peptidase A</fullName>
    </submittedName>
</protein>
<keyword evidence="4" id="KW-0378">Hydrolase</keyword>
<keyword evidence="3" id="KW-0645">Protease</keyword>
<evidence type="ECO:0000256" key="6">
    <source>
        <dbReference type="ARBA" id="ARBA00023136"/>
    </source>
</evidence>
<reference key="1">
    <citation type="submission" date="2010-11" db="EMBL/GenBank/DDBJ databases">
        <title>The complete genome of Paludibacter propionicigenes DSM 17365.</title>
        <authorList>
            <consortium name="US DOE Joint Genome Institute (JGI-PGF)"/>
            <person name="Lucas S."/>
            <person name="Copeland A."/>
            <person name="Lapidus A."/>
            <person name="Bruce D."/>
            <person name="Goodwin L."/>
            <person name="Pitluck S."/>
            <person name="Kyrpides N."/>
            <person name="Mavromatis K."/>
            <person name="Ivanova N."/>
            <person name="Munk A.C."/>
            <person name="Brettin T."/>
            <person name="Detter J.C."/>
            <person name="Han C."/>
            <person name="Tapia R."/>
            <person name="Land M."/>
            <person name="Hauser L."/>
            <person name="Markowitz V."/>
            <person name="Cheng J.-F."/>
            <person name="Hugenholtz P."/>
            <person name="Woyke T."/>
            <person name="Wu D."/>
            <person name="Gronow S."/>
            <person name="Wellnitz S."/>
            <person name="Brambilla E."/>
            <person name="Klenk H.-P."/>
            <person name="Eisen J.A."/>
        </authorList>
    </citation>
    <scope>NUCLEOTIDE SEQUENCE</scope>
    <source>
        <strain>WB4</strain>
    </source>
</reference>
<feature type="transmembrane region" description="Helical" evidence="8">
    <location>
        <begin position="7"/>
        <end position="34"/>
    </location>
</feature>
<keyword evidence="8" id="KW-0812">Transmembrane</keyword>
<evidence type="ECO:0000256" key="5">
    <source>
        <dbReference type="ARBA" id="ARBA00022825"/>
    </source>
</evidence>
<evidence type="ECO:0000256" key="3">
    <source>
        <dbReference type="ARBA" id="ARBA00022670"/>
    </source>
</evidence>
<dbReference type="Pfam" id="PF01343">
    <property type="entry name" value="Peptidase_S49"/>
    <property type="match status" value="2"/>
</dbReference>
<dbReference type="GO" id="GO:0008236">
    <property type="term" value="F:serine-type peptidase activity"/>
    <property type="evidence" value="ECO:0007669"/>
    <property type="project" value="UniProtKB-KW"/>
</dbReference>
<dbReference type="CDD" id="cd07023">
    <property type="entry name" value="S49_Sppa_N_C"/>
    <property type="match status" value="1"/>
</dbReference>
<keyword evidence="5" id="KW-0720">Serine protease</keyword>
<evidence type="ECO:0000313" key="10">
    <source>
        <dbReference type="EMBL" id="ADQ80285.1"/>
    </source>
</evidence>
<dbReference type="RefSeq" id="WP_013445654.1">
    <property type="nucleotide sequence ID" value="NC_014734.1"/>
</dbReference>
<keyword evidence="8" id="KW-1133">Transmembrane helix</keyword>
<evidence type="ECO:0000256" key="2">
    <source>
        <dbReference type="ARBA" id="ARBA00008683"/>
    </source>
</evidence>
<dbReference type="InterPro" id="IPR047272">
    <property type="entry name" value="S49_SppA_C"/>
</dbReference>
<proteinExistence type="inferred from homology"/>
<dbReference type="EMBL" id="CP002345">
    <property type="protein sequence ID" value="ADQ80285.1"/>
    <property type="molecule type" value="Genomic_DNA"/>
</dbReference>
<dbReference type="Gene3D" id="6.20.330.10">
    <property type="match status" value="1"/>
</dbReference>
<feature type="domain" description="Peptidase S49" evidence="9">
    <location>
        <begin position="372"/>
        <end position="522"/>
    </location>
</feature>
<dbReference type="KEGG" id="ppn:Palpr_2149"/>
<dbReference type="PANTHER" id="PTHR33209:SF1">
    <property type="entry name" value="PEPTIDASE S49 DOMAIN-CONTAINING PROTEIN"/>
    <property type="match status" value="1"/>
</dbReference>
<feature type="active site" description="Proton donor/acceptor" evidence="7">
    <location>
        <position position="195"/>
    </location>
</feature>
<dbReference type="InterPro" id="IPR004634">
    <property type="entry name" value="Pept_S49_pIV"/>
</dbReference>
<evidence type="ECO:0000259" key="9">
    <source>
        <dbReference type="Pfam" id="PF01343"/>
    </source>
</evidence>
<dbReference type="GO" id="GO:0006465">
    <property type="term" value="P:signal peptide processing"/>
    <property type="evidence" value="ECO:0007669"/>
    <property type="project" value="InterPro"/>
</dbReference>
<dbReference type="InterPro" id="IPR047217">
    <property type="entry name" value="S49_SppA_67K_type_N"/>
</dbReference>
<dbReference type="STRING" id="694427.Palpr_2149"/>
<dbReference type="InterPro" id="IPR029045">
    <property type="entry name" value="ClpP/crotonase-like_dom_sf"/>
</dbReference>
<evidence type="ECO:0000256" key="7">
    <source>
        <dbReference type="PIRSR" id="PIRSR001217-1"/>
    </source>
</evidence>
<comment type="subcellular location">
    <subcellularLocation>
        <location evidence="1">Membrane</location>
    </subcellularLocation>
</comment>
<accession>E4T6E1</accession>
<keyword evidence="11" id="KW-1185">Reference proteome</keyword>
<evidence type="ECO:0000256" key="8">
    <source>
        <dbReference type="SAM" id="Phobius"/>
    </source>
</evidence>
<dbReference type="InterPro" id="IPR004635">
    <property type="entry name" value="Pept_S49_SppA"/>
</dbReference>
<dbReference type="Proteomes" id="UP000008718">
    <property type="component" value="Chromosome"/>
</dbReference>
<feature type="domain" description="Peptidase S49" evidence="9">
    <location>
        <begin position="127"/>
        <end position="277"/>
    </location>
</feature>
<evidence type="ECO:0000256" key="1">
    <source>
        <dbReference type="ARBA" id="ARBA00004370"/>
    </source>
</evidence>
<evidence type="ECO:0000256" key="4">
    <source>
        <dbReference type="ARBA" id="ARBA00022801"/>
    </source>
</evidence>
<dbReference type="eggNOG" id="COG0616">
    <property type="taxonomic scope" value="Bacteria"/>
</dbReference>
<dbReference type="HOGENOM" id="CLU_008856_1_1_10"/>
<dbReference type="NCBIfam" id="TIGR00706">
    <property type="entry name" value="SppA_dom"/>
    <property type="match status" value="1"/>
</dbReference>
<dbReference type="InterPro" id="IPR002142">
    <property type="entry name" value="Peptidase_S49"/>
</dbReference>